<dbReference type="GO" id="GO:0005975">
    <property type="term" value="P:carbohydrate metabolic process"/>
    <property type="evidence" value="ECO:0007669"/>
    <property type="project" value="InterPro"/>
</dbReference>
<dbReference type="InterPro" id="IPR008928">
    <property type="entry name" value="6-hairpin_glycosidase_sf"/>
</dbReference>
<dbReference type="STRING" id="29542.A6070_07565"/>
<keyword evidence="2" id="KW-1185">Reference proteome</keyword>
<accession>A0A1L3GJ61</accession>
<dbReference type="EMBL" id="CP015518">
    <property type="protein sequence ID" value="APG25915.1"/>
    <property type="molecule type" value="Genomic_DNA"/>
</dbReference>
<protein>
    <recommendedName>
        <fullName evidence="3">Alginate lyase domain-containing protein</fullName>
    </recommendedName>
</protein>
<evidence type="ECO:0000313" key="2">
    <source>
        <dbReference type="Proteomes" id="UP000182264"/>
    </source>
</evidence>
<dbReference type="KEGG" id="pace:A6070_07565"/>
<proteinExistence type="predicted"/>
<reference evidence="1 2" key="1">
    <citation type="journal article" date="2017" name="Genome Announc.">
        <title>Complete Genome Sequences of Two Acetylene-Fermenting Pelobacter acetylenicus Strains.</title>
        <authorList>
            <person name="Sutton J.M."/>
            <person name="Baesman S.M."/>
            <person name="Fierst J.L."/>
            <person name="Poret-Peterson A.T."/>
            <person name="Oremland R.S."/>
            <person name="Dunlap D.S."/>
            <person name="Akob D.M."/>
        </authorList>
    </citation>
    <scope>NUCLEOTIDE SEQUENCE [LARGE SCALE GENOMIC DNA]</scope>
    <source>
        <strain evidence="1 2">DSM 3247</strain>
    </source>
</reference>
<organism evidence="1 2">
    <name type="scientific">Syntrophotalea acetylenica</name>
    <name type="common">Pelobacter acetylenicus</name>
    <dbReference type="NCBI Taxonomy" id="29542"/>
    <lineage>
        <taxon>Bacteria</taxon>
        <taxon>Pseudomonadati</taxon>
        <taxon>Thermodesulfobacteriota</taxon>
        <taxon>Desulfuromonadia</taxon>
        <taxon>Desulfuromonadales</taxon>
        <taxon>Syntrophotaleaceae</taxon>
        <taxon>Syntrophotalea</taxon>
    </lineage>
</organism>
<dbReference type="Proteomes" id="UP000182264">
    <property type="component" value="Chromosome"/>
</dbReference>
<dbReference type="AlphaFoldDB" id="A0A1L3GJ61"/>
<evidence type="ECO:0008006" key="3">
    <source>
        <dbReference type="Google" id="ProtNLM"/>
    </source>
</evidence>
<sequence length="416" mass="48476">MTQKGKLLFLLLVPVLMAFWWLPSIPFSTQDRRPAFCLPLRADPGFSSEQLPEEIAPWYHRFLAVLYNPRQYLNATLLAKSNNTYHYGRALNTHITSMLQVFRITGDMRILAEVDRLAELMRAQLRDRSVLRRGGNIHETDGYLNWQYRHDKGYEGTDVHQMDEMLSHALIAAIARAYQVNRDLDPRYAERARFWTDYLANHFEAKWRKRKGIPRGFPFLEKHLIHVTMQWIRYHYYMAQLTGNEAYENEARRMAETVRRHIRKIPVREGTAAMWNHTMAVKGHNAHDPQPFQYARYTVQAAADLASENFDVFSEPGFMEDLAATLAHFVMNDLTGATFAFHIDGSGKKRETAARYAISPWAMLGRWSDDRKILSISEKAYFLAEENPDHPRRIYIPAGMVFSLARQAPPPWRCQN</sequence>
<evidence type="ECO:0000313" key="1">
    <source>
        <dbReference type="EMBL" id="APG25915.1"/>
    </source>
</evidence>
<dbReference type="SUPFAM" id="SSF48208">
    <property type="entry name" value="Six-hairpin glycosidases"/>
    <property type="match status" value="1"/>
</dbReference>
<gene>
    <name evidence="1" type="ORF">A7E75_13530</name>
</gene>
<name>A0A1L3GJ61_SYNAC</name>